<dbReference type="EMBL" id="JAOYEY010000048">
    <property type="protein sequence ID" value="MCV9887895.1"/>
    <property type="molecule type" value="Genomic_DNA"/>
</dbReference>
<comment type="subunit">
    <text evidence="2">Homodimer.</text>
</comment>
<evidence type="ECO:0000256" key="2">
    <source>
        <dbReference type="ARBA" id="ARBA00011738"/>
    </source>
</evidence>
<evidence type="ECO:0000256" key="3">
    <source>
        <dbReference type="ARBA" id="ARBA00022630"/>
    </source>
</evidence>
<dbReference type="SUPFAM" id="SSF51905">
    <property type="entry name" value="FAD/NAD(P)-binding domain"/>
    <property type="match status" value="1"/>
</dbReference>
<name>A0ABT3DLG3_9BACI</name>
<keyword evidence="4" id="KW-0560">Oxidoreductase</keyword>
<accession>A0ABT3DLG3</accession>
<dbReference type="Gene3D" id="3.50.50.60">
    <property type="entry name" value="FAD/NAD(P)-binding domain"/>
    <property type="match status" value="2"/>
</dbReference>
<keyword evidence="7" id="KW-1185">Reference proteome</keyword>
<dbReference type="InterPro" id="IPR023753">
    <property type="entry name" value="FAD/NAD-binding_dom"/>
</dbReference>
<evidence type="ECO:0000313" key="6">
    <source>
        <dbReference type="EMBL" id="MCV9887895.1"/>
    </source>
</evidence>
<dbReference type="RefSeq" id="WP_264144113.1">
    <property type="nucleotide sequence ID" value="NZ_JAOYEY010000048.1"/>
</dbReference>
<dbReference type="PANTHER" id="PTHR48105">
    <property type="entry name" value="THIOREDOXIN REDUCTASE 1-RELATED-RELATED"/>
    <property type="match status" value="1"/>
</dbReference>
<dbReference type="InterPro" id="IPR050097">
    <property type="entry name" value="Ferredoxin-NADP_redctase_2"/>
</dbReference>
<dbReference type="Pfam" id="PF07992">
    <property type="entry name" value="Pyr_redox_2"/>
    <property type="match status" value="1"/>
</dbReference>
<evidence type="ECO:0000256" key="1">
    <source>
        <dbReference type="ARBA" id="ARBA00001974"/>
    </source>
</evidence>
<dbReference type="PRINTS" id="PR00469">
    <property type="entry name" value="PNDRDTASEII"/>
</dbReference>
<reference evidence="6 7" key="1">
    <citation type="submission" date="2022-10" db="EMBL/GenBank/DDBJ databases">
        <title>Draft genome assembly of moderately radiation resistant bacterium Metabacillus halosaccharovorans.</title>
        <authorList>
            <person name="Pal S."/>
            <person name="Gopinathan A."/>
        </authorList>
    </citation>
    <scope>NUCLEOTIDE SEQUENCE [LARGE SCALE GENOMIC DNA]</scope>
    <source>
        <strain evidence="6 7">VITHBRA001</strain>
    </source>
</reference>
<dbReference type="Proteomes" id="UP001526147">
    <property type="component" value="Unassembled WGS sequence"/>
</dbReference>
<protein>
    <submittedName>
        <fullName evidence="6">NAD(P)/FAD-dependent oxidoreductase</fullName>
    </submittedName>
</protein>
<dbReference type="InterPro" id="IPR036188">
    <property type="entry name" value="FAD/NAD-bd_sf"/>
</dbReference>
<comment type="cofactor">
    <cofactor evidence="1">
        <name>FAD</name>
        <dbReference type="ChEBI" id="CHEBI:57692"/>
    </cofactor>
</comment>
<organism evidence="6 7">
    <name type="scientific">Metabacillus halosaccharovorans</name>
    <dbReference type="NCBI Taxonomy" id="930124"/>
    <lineage>
        <taxon>Bacteria</taxon>
        <taxon>Bacillati</taxon>
        <taxon>Bacillota</taxon>
        <taxon>Bacilli</taxon>
        <taxon>Bacillales</taxon>
        <taxon>Bacillaceae</taxon>
        <taxon>Metabacillus</taxon>
    </lineage>
</organism>
<feature type="domain" description="FAD/NAD(P)-binding" evidence="5">
    <location>
        <begin position="3"/>
        <end position="283"/>
    </location>
</feature>
<dbReference type="PRINTS" id="PR00368">
    <property type="entry name" value="FADPNR"/>
</dbReference>
<sequence>MLDCAIIGGGPAGLNAALVLGRAKRKVVLFDNNQARNKVTQESHGFITRDGVSPSEFRELAHQDISKYPAVKVKRVKVVGIKKESRNLFTVTTEEGKVFTCKKVMLTTGLKENLPRVKGINEYYGKSLFSCPYCDGWELRDQPLVLIGENSNTTHLAKMIYQWSHDLVVCTNGKSVLEGDDELLLKRKGLIIKKERIETLSGSNGKLEKVIFEDGTTMNRVGGFVTTDLQQPNNLAISLGCELNHTNGIIVDDFGRTNIEGVYAAGETTFSGPSQLIIAAGQGVRAAAGINYDLIMKEFTSGEF</sequence>
<evidence type="ECO:0000256" key="4">
    <source>
        <dbReference type="ARBA" id="ARBA00023002"/>
    </source>
</evidence>
<evidence type="ECO:0000313" key="7">
    <source>
        <dbReference type="Proteomes" id="UP001526147"/>
    </source>
</evidence>
<gene>
    <name evidence="6" type="ORF">OIH86_19810</name>
</gene>
<proteinExistence type="predicted"/>
<keyword evidence="3" id="KW-0285">Flavoprotein</keyword>
<comment type="caution">
    <text evidence="6">The sequence shown here is derived from an EMBL/GenBank/DDBJ whole genome shotgun (WGS) entry which is preliminary data.</text>
</comment>
<evidence type="ECO:0000259" key="5">
    <source>
        <dbReference type="Pfam" id="PF07992"/>
    </source>
</evidence>